<dbReference type="OrthoDB" id="5396767at2"/>
<name>A0A6P1ZC49_9BACT</name>
<accession>A0A6P1ZC49</accession>
<dbReference type="RefSeq" id="WP_144307041.1">
    <property type="nucleotide sequence ID" value="NZ_CP039543.1"/>
</dbReference>
<reference evidence="1 4" key="2">
    <citation type="submission" date="2019-04" db="EMBL/GenBank/DDBJ databases">
        <title>Isolation and culture of sulfate reducing bacteria from the cold seep of the South China Sea.</title>
        <authorList>
            <person name="Sun C."/>
            <person name="Liu R."/>
        </authorList>
    </citation>
    <scope>NUCLEOTIDE SEQUENCE [LARGE SCALE GENOMIC DNA]</scope>
    <source>
        <strain evidence="1 4">CS1</strain>
    </source>
</reference>
<reference evidence="2 3" key="1">
    <citation type="submission" date="2018-06" db="EMBL/GenBank/DDBJ databases">
        <title>Complete genome of Desulfovibrio marinus P48SEP.</title>
        <authorList>
            <person name="Crispim J.S."/>
            <person name="Vidigal P.M.P."/>
            <person name="Silva L.C.F."/>
            <person name="Araujo L.C."/>
            <person name="Laguardia C.N."/>
            <person name="Dias R.S."/>
            <person name="Sousa M.P."/>
            <person name="Paula S.O."/>
            <person name="Silva C."/>
        </authorList>
    </citation>
    <scope>NUCLEOTIDE SEQUENCE [LARGE SCALE GENOMIC DNA]</scope>
    <source>
        <strain evidence="2 3">P48SEP</strain>
    </source>
</reference>
<proteinExistence type="predicted"/>
<dbReference type="EMBL" id="QMIF01000018">
    <property type="protein sequence ID" value="TVM30984.1"/>
    <property type="molecule type" value="Genomic_DNA"/>
</dbReference>
<evidence type="ECO:0000313" key="2">
    <source>
        <dbReference type="EMBL" id="TVM30984.1"/>
    </source>
</evidence>
<dbReference type="Proteomes" id="UP000503251">
    <property type="component" value="Chromosome"/>
</dbReference>
<evidence type="ECO:0000313" key="4">
    <source>
        <dbReference type="Proteomes" id="UP000503251"/>
    </source>
</evidence>
<gene>
    <name evidence="2" type="ORF">DQK91_19275</name>
    <name evidence="1" type="ORF">E8L03_12050</name>
</gene>
<sequence length="230" mass="25215">MRMPLLDTPLPPGDALASDSVARVALQTRRPQDFELLLQGGFLVICESGCSVREFLCMQMGVCGDYTQIRIQTIFLNGKPVDDLDTAIVNPDDHLAFSAAMPGVVGATMRRGGYYAPMREGISLNAPDDVETTSGPECFVHVRLFNFLARELASTFLRRGLFVRGERFLEFLHNRQPAFYEGIGRASCNEKDMPPTALAERLAALPAMDAVFVQICEELADVASAPAVQQ</sequence>
<dbReference type="AlphaFoldDB" id="A0A6P1ZC49"/>
<evidence type="ECO:0000313" key="1">
    <source>
        <dbReference type="EMBL" id="QJT09622.1"/>
    </source>
</evidence>
<dbReference type="EMBL" id="CP039543">
    <property type="protein sequence ID" value="QJT09622.1"/>
    <property type="molecule type" value="Genomic_DNA"/>
</dbReference>
<protein>
    <submittedName>
        <fullName evidence="2">Uncharacterized protein</fullName>
    </submittedName>
</protein>
<evidence type="ECO:0000313" key="3">
    <source>
        <dbReference type="Proteomes" id="UP000434052"/>
    </source>
</evidence>
<dbReference type="Proteomes" id="UP000434052">
    <property type="component" value="Unassembled WGS sequence"/>
</dbReference>
<organism evidence="2 3">
    <name type="scientific">Oceanidesulfovibrio marinus</name>
    <dbReference type="NCBI Taxonomy" id="370038"/>
    <lineage>
        <taxon>Bacteria</taxon>
        <taxon>Pseudomonadati</taxon>
        <taxon>Thermodesulfobacteriota</taxon>
        <taxon>Desulfovibrionia</taxon>
        <taxon>Desulfovibrionales</taxon>
        <taxon>Desulfovibrionaceae</taxon>
        <taxon>Oceanidesulfovibrio</taxon>
    </lineage>
</organism>
<keyword evidence="4" id="KW-1185">Reference proteome</keyword>